<dbReference type="Proteomes" id="UP000585638">
    <property type="component" value="Unassembled WGS sequence"/>
</dbReference>
<dbReference type="RefSeq" id="WP_184859889.1">
    <property type="nucleotide sequence ID" value="NZ_BAAAWY010000051.1"/>
</dbReference>
<evidence type="ECO:0000313" key="1">
    <source>
        <dbReference type="EMBL" id="MBB5890432.1"/>
    </source>
</evidence>
<evidence type="ECO:0000313" key="2">
    <source>
        <dbReference type="Proteomes" id="UP000585638"/>
    </source>
</evidence>
<dbReference type="PROSITE" id="PS51257">
    <property type="entry name" value="PROKAR_LIPOPROTEIN"/>
    <property type="match status" value="1"/>
</dbReference>
<protein>
    <recommendedName>
        <fullName evidence="3">Lipoprotein</fullName>
    </recommendedName>
</protein>
<evidence type="ECO:0008006" key="3">
    <source>
        <dbReference type="Google" id="ProtNLM"/>
    </source>
</evidence>
<proteinExistence type="predicted"/>
<dbReference type="AlphaFoldDB" id="A0A7W9KD59"/>
<comment type="caution">
    <text evidence="1">The sequence shown here is derived from an EMBL/GenBank/DDBJ whole genome shotgun (WGS) entry which is preliminary data.</text>
</comment>
<sequence>MRMLPVLVVSVVLLSACGAGDDLSDRQARSVAGALGSHLEPDAMGYARAAMAAQPGLAVLEATDLKASGPTDPRAHLVIRLQYATYENDSFYRSHPTWHPVCYGFDLNRFGTLNGPEVVDCPATAPIKPPPVPSTNIPAGDADALRSVLAALPPSPADAQVQAALAAGLPAPPVDPVTKLAGVAPRVLSTVHGPDIAVAIRGGDYYAGYQCVLGLRQGGKVLVWQPSHAELRPGELACEPDEALARDGVTPPH</sequence>
<keyword evidence="2" id="KW-1185">Reference proteome</keyword>
<gene>
    <name evidence="1" type="ORF">BJ998_001628</name>
</gene>
<dbReference type="EMBL" id="JACHIR010000001">
    <property type="protein sequence ID" value="MBB5890432.1"/>
    <property type="molecule type" value="Genomic_DNA"/>
</dbReference>
<name>A0A7W9KD59_9PSEU</name>
<accession>A0A7W9KD59</accession>
<organism evidence="1 2">
    <name type="scientific">Kutzneria kofuensis</name>
    <dbReference type="NCBI Taxonomy" id="103725"/>
    <lineage>
        <taxon>Bacteria</taxon>
        <taxon>Bacillati</taxon>
        <taxon>Actinomycetota</taxon>
        <taxon>Actinomycetes</taxon>
        <taxon>Pseudonocardiales</taxon>
        <taxon>Pseudonocardiaceae</taxon>
        <taxon>Kutzneria</taxon>
    </lineage>
</organism>
<reference evidence="1 2" key="1">
    <citation type="submission" date="2020-08" db="EMBL/GenBank/DDBJ databases">
        <title>Sequencing the genomes of 1000 actinobacteria strains.</title>
        <authorList>
            <person name="Klenk H.-P."/>
        </authorList>
    </citation>
    <scope>NUCLEOTIDE SEQUENCE [LARGE SCALE GENOMIC DNA]</scope>
    <source>
        <strain evidence="1 2">DSM 43851</strain>
    </source>
</reference>